<accession>A0A0F9HIL0</accession>
<dbReference type="Gene3D" id="3.40.190.10">
    <property type="entry name" value="Periplasmic binding protein-like II"/>
    <property type="match status" value="1"/>
</dbReference>
<name>A0A0F9HIL0_9ZZZZ</name>
<evidence type="ECO:0008006" key="2">
    <source>
        <dbReference type="Google" id="ProtNLM"/>
    </source>
</evidence>
<comment type="caution">
    <text evidence="1">The sequence shown here is derived from an EMBL/GenBank/DDBJ whole genome shotgun (WGS) entry which is preliminary data.</text>
</comment>
<feature type="non-terminal residue" evidence="1">
    <location>
        <position position="54"/>
    </location>
</feature>
<sequence>MAKLSLGIPKGSLQEATIDMMKKAGYGVYVSSRSYYPTVDDDELSVRLIRPQDM</sequence>
<organism evidence="1">
    <name type="scientific">marine sediment metagenome</name>
    <dbReference type="NCBI Taxonomy" id="412755"/>
    <lineage>
        <taxon>unclassified sequences</taxon>
        <taxon>metagenomes</taxon>
        <taxon>ecological metagenomes</taxon>
    </lineage>
</organism>
<gene>
    <name evidence="1" type="ORF">LCGC14_1700760</name>
</gene>
<dbReference type="AlphaFoldDB" id="A0A0F9HIL0"/>
<reference evidence="1" key="1">
    <citation type="journal article" date="2015" name="Nature">
        <title>Complex archaea that bridge the gap between prokaryotes and eukaryotes.</title>
        <authorList>
            <person name="Spang A."/>
            <person name="Saw J.H."/>
            <person name="Jorgensen S.L."/>
            <person name="Zaremba-Niedzwiedzka K."/>
            <person name="Martijn J."/>
            <person name="Lind A.E."/>
            <person name="van Eijk R."/>
            <person name="Schleper C."/>
            <person name="Guy L."/>
            <person name="Ettema T.J."/>
        </authorList>
    </citation>
    <scope>NUCLEOTIDE SEQUENCE</scope>
</reference>
<protein>
    <recommendedName>
        <fullName evidence="2">ATP phosphoribosyltransferase</fullName>
    </recommendedName>
</protein>
<evidence type="ECO:0000313" key="1">
    <source>
        <dbReference type="EMBL" id="KKM14967.1"/>
    </source>
</evidence>
<dbReference type="EMBL" id="LAZR01015021">
    <property type="protein sequence ID" value="KKM14967.1"/>
    <property type="molecule type" value="Genomic_DNA"/>
</dbReference>
<dbReference type="SUPFAM" id="SSF53850">
    <property type="entry name" value="Periplasmic binding protein-like II"/>
    <property type="match status" value="1"/>
</dbReference>
<proteinExistence type="predicted"/>